<dbReference type="EMBL" id="PISE01000031">
    <property type="protein sequence ID" value="PKG23005.1"/>
    <property type="molecule type" value="Genomic_DNA"/>
</dbReference>
<dbReference type="PANTHER" id="PTHR11122:SF13">
    <property type="entry name" value="GLUCOSE-6-PHOSPHATE 1-EPIMERASE"/>
    <property type="match status" value="1"/>
</dbReference>
<dbReference type="OrthoDB" id="9795355at2"/>
<dbReference type="InterPro" id="IPR008183">
    <property type="entry name" value="Aldose_1/G6P_1-epimerase"/>
</dbReference>
<dbReference type="PANTHER" id="PTHR11122">
    <property type="entry name" value="APOSPORY-ASSOCIATED PROTEIN C-RELATED"/>
    <property type="match status" value="1"/>
</dbReference>
<gene>
    <name evidence="1" type="ORF">CWS01_14285</name>
</gene>
<name>A0A2N0Z0H0_9BACI</name>
<evidence type="ECO:0000313" key="2">
    <source>
        <dbReference type="Proteomes" id="UP000233375"/>
    </source>
</evidence>
<organism evidence="1 2">
    <name type="scientific">Niallia nealsonii</name>
    <dbReference type="NCBI Taxonomy" id="115979"/>
    <lineage>
        <taxon>Bacteria</taxon>
        <taxon>Bacillati</taxon>
        <taxon>Bacillota</taxon>
        <taxon>Bacilli</taxon>
        <taxon>Bacillales</taxon>
        <taxon>Bacillaceae</taxon>
        <taxon>Niallia</taxon>
    </lineage>
</organism>
<dbReference type="GO" id="GO:0005975">
    <property type="term" value="P:carbohydrate metabolic process"/>
    <property type="evidence" value="ECO:0007669"/>
    <property type="project" value="InterPro"/>
</dbReference>
<dbReference type="Pfam" id="PF01263">
    <property type="entry name" value="Aldose_epim"/>
    <property type="match status" value="1"/>
</dbReference>
<protein>
    <submittedName>
        <fullName evidence="1">Aldose epimerase</fullName>
    </submittedName>
</protein>
<dbReference type="InterPro" id="IPR014718">
    <property type="entry name" value="GH-type_carb-bd"/>
</dbReference>
<evidence type="ECO:0000313" key="1">
    <source>
        <dbReference type="EMBL" id="PKG23005.1"/>
    </source>
</evidence>
<dbReference type="CDD" id="cd09024">
    <property type="entry name" value="Aldose_epim_lacX"/>
    <property type="match status" value="1"/>
</dbReference>
<dbReference type="Gene3D" id="2.70.98.10">
    <property type="match status" value="1"/>
</dbReference>
<dbReference type="GO" id="GO:0016853">
    <property type="term" value="F:isomerase activity"/>
    <property type="evidence" value="ECO:0007669"/>
    <property type="project" value="InterPro"/>
</dbReference>
<dbReference type="SUPFAM" id="SSF74650">
    <property type="entry name" value="Galactose mutarotase-like"/>
    <property type="match status" value="1"/>
</dbReference>
<dbReference type="InterPro" id="IPR037481">
    <property type="entry name" value="LacX"/>
</dbReference>
<accession>A0A2N0Z0H0</accession>
<dbReference type="InterPro" id="IPR011013">
    <property type="entry name" value="Gal_mutarotase_sf_dom"/>
</dbReference>
<proteinExistence type="predicted"/>
<dbReference type="AlphaFoldDB" id="A0A2N0Z0H0"/>
<sequence length="292" mass="33734">MIVIENDWLKVEIASNGAEIRKVKHKKNGLDYMWTGDNAYWGRVSPVLFPIVGRLKKDQYQLNGQTYEMSQHGFLRDVIFDLDKRTPTSVSFVVESAGRFLHVYPYEFKAFIHYMLKEESLIVRWEIVNENTEEMYFSIGAHPAFKVPLLENETFEDYSLHFTPAANKNVMEYELKDSLIHEKGTANAIPTIQLTDSLFINDALVYSNIDFITLVSNKSSHGIEVTLDNFPFVGVWSKYMDKDGTMAPFVCIEPWYGIADTYNTSGKMDEKFGINKLKIGETFEAEYKMKFK</sequence>
<comment type="caution">
    <text evidence="1">The sequence shown here is derived from an EMBL/GenBank/DDBJ whole genome shotgun (WGS) entry which is preliminary data.</text>
</comment>
<dbReference type="GO" id="GO:0030246">
    <property type="term" value="F:carbohydrate binding"/>
    <property type="evidence" value="ECO:0007669"/>
    <property type="project" value="InterPro"/>
</dbReference>
<keyword evidence="2" id="KW-1185">Reference proteome</keyword>
<dbReference type="Proteomes" id="UP000233375">
    <property type="component" value="Unassembled WGS sequence"/>
</dbReference>
<reference evidence="1 2" key="1">
    <citation type="journal article" date="2003" name="Int. J. Syst. Evol. Microbiol.">
        <title>Bacillus nealsonii sp. nov., isolated from a spacecraft-assembly facility, whose spores are gamma-radiation resistant.</title>
        <authorList>
            <person name="Venkateswaran K."/>
            <person name="Kempf M."/>
            <person name="Chen F."/>
            <person name="Satomi M."/>
            <person name="Nicholson W."/>
            <person name="Kern R."/>
        </authorList>
    </citation>
    <scope>NUCLEOTIDE SEQUENCE [LARGE SCALE GENOMIC DNA]</scope>
    <source>
        <strain evidence="1 2">FO-92</strain>
    </source>
</reference>